<gene>
    <name evidence="1" type="ORF">TorRG33x02_344870</name>
</gene>
<evidence type="ECO:0000313" key="2">
    <source>
        <dbReference type="Proteomes" id="UP000237000"/>
    </source>
</evidence>
<accession>A0A2P5APY2</accession>
<dbReference type="AlphaFoldDB" id="A0A2P5APY2"/>
<organism evidence="1 2">
    <name type="scientific">Trema orientale</name>
    <name type="common">Charcoal tree</name>
    <name type="synonym">Celtis orientalis</name>
    <dbReference type="NCBI Taxonomy" id="63057"/>
    <lineage>
        <taxon>Eukaryota</taxon>
        <taxon>Viridiplantae</taxon>
        <taxon>Streptophyta</taxon>
        <taxon>Embryophyta</taxon>
        <taxon>Tracheophyta</taxon>
        <taxon>Spermatophyta</taxon>
        <taxon>Magnoliopsida</taxon>
        <taxon>eudicotyledons</taxon>
        <taxon>Gunneridae</taxon>
        <taxon>Pentapetalae</taxon>
        <taxon>rosids</taxon>
        <taxon>fabids</taxon>
        <taxon>Rosales</taxon>
        <taxon>Cannabaceae</taxon>
        <taxon>Trema</taxon>
    </lineage>
</organism>
<comment type="caution">
    <text evidence="1">The sequence shown here is derived from an EMBL/GenBank/DDBJ whole genome shotgun (WGS) entry which is preliminary data.</text>
</comment>
<dbReference type="EMBL" id="JXTC01000750">
    <property type="protein sequence ID" value="PON38511.1"/>
    <property type="molecule type" value="Genomic_DNA"/>
</dbReference>
<protein>
    <submittedName>
        <fullName evidence="1">Uncharacterized protein</fullName>
    </submittedName>
</protein>
<dbReference type="InParanoid" id="A0A2P5APY2"/>
<dbReference type="Proteomes" id="UP000237000">
    <property type="component" value="Unassembled WGS sequence"/>
</dbReference>
<reference evidence="2" key="1">
    <citation type="submission" date="2016-06" db="EMBL/GenBank/DDBJ databases">
        <title>Parallel loss of symbiosis genes in relatives of nitrogen-fixing non-legume Parasponia.</title>
        <authorList>
            <person name="Van Velzen R."/>
            <person name="Holmer R."/>
            <person name="Bu F."/>
            <person name="Rutten L."/>
            <person name="Van Zeijl A."/>
            <person name="Liu W."/>
            <person name="Santuari L."/>
            <person name="Cao Q."/>
            <person name="Sharma T."/>
            <person name="Shen D."/>
            <person name="Roswanjaya Y."/>
            <person name="Wardhani T."/>
            <person name="Kalhor M.S."/>
            <person name="Jansen J."/>
            <person name="Van den Hoogen J."/>
            <person name="Gungor B."/>
            <person name="Hartog M."/>
            <person name="Hontelez J."/>
            <person name="Verver J."/>
            <person name="Yang W.-C."/>
            <person name="Schijlen E."/>
            <person name="Repin R."/>
            <person name="Schilthuizen M."/>
            <person name="Schranz E."/>
            <person name="Heidstra R."/>
            <person name="Miyata K."/>
            <person name="Fedorova E."/>
            <person name="Kohlen W."/>
            <person name="Bisseling T."/>
            <person name="Smit S."/>
            <person name="Geurts R."/>
        </authorList>
    </citation>
    <scope>NUCLEOTIDE SEQUENCE [LARGE SCALE GENOMIC DNA]</scope>
    <source>
        <strain evidence="2">cv. RG33-2</strain>
    </source>
</reference>
<name>A0A2P5APY2_TREOI</name>
<proteinExistence type="predicted"/>
<sequence length="128" mass="14787">MMTKLTNIIDAFFYPRKNYLPHKIAFSMRKKEKKKKKIRGLRMSLKLLELVLYWLIMENINIVLNNSIPSFEINCMSPGLSIASSEPKEPTSTYDRHLSHLRKHSVSPQDAESATIVLPFGEDIVESH</sequence>
<evidence type="ECO:0000313" key="1">
    <source>
        <dbReference type="EMBL" id="PON38511.1"/>
    </source>
</evidence>
<keyword evidence="2" id="KW-1185">Reference proteome</keyword>
<dbReference type="OrthoDB" id="1316326at2759"/>